<dbReference type="InterPro" id="IPR003593">
    <property type="entry name" value="AAA+_ATPase"/>
</dbReference>
<keyword evidence="7" id="KW-1185">Reference proteome</keyword>
<dbReference type="InterPro" id="IPR027417">
    <property type="entry name" value="P-loop_NTPase"/>
</dbReference>
<dbReference type="GO" id="GO:0005524">
    <property type="term" value="F:ATP binding"/>
    <property type="evidence" value="ECO:0007669"/>
    <property type="project" value="UniProtKB-KW"/>
</dbReference>
<evidence type="ECO:0000259" key="5">
    <source>
        <dbReference type="PROSITE" id="PS00662"/>
    </source>
</evidence>
<dbReference type="Proteomes" id="UP000288587">
    <property type="component" value="Unassembled WGS sequence"/>
</dbReference>
<comment type="similarity">
    <text evidence="1">Belongs to the GSP E family.</text>
</comment>
<evidence type="ECO:0000313" key="6">
    <source>
        <dbReference type="EMBL" id="RVT86239.1"/>
    </source>
</evidence>
<dbReference type="SUPFAM" id="SSF52540">
    <property type="entry name" value="P-loop containing nucleoside triphosphate hydrolases"/>
    <property type="match status" value="1"/>
</dbReference>
<dbReference type="PANTHER" id="PTHR30258:SF1">
    <property type="entry name" value="PROTEIN TRANSPORT PROTEIN HOFB HOMOLOG"/>
    <property type="match status" value="1"/>
</dbReference>
<dbReference type="EMBL" id="SACM01000002">
    <property type="protein sequence ID" value="RVT86239.1"/>
    <property type="molecule type" value="Genomic_DNA"/>
</dbReference>
<keyword evidence="3" id="KW-0067">ATP-binding</keyword>
<dbReference type="InterPro" id="IPR001482">
    <property type="entry name" value="T2SS/T4SS_dom"/>
</dbReference>
<evidence type="ECO:0000256" key="4">
    <source>
        <dbReference type="SAM" id="MobiDB-lite"/>
    </source>
</evidence>
<dbReference type="GO" id="GO:0005886">
    <property type="term" value="C:plasma membrane"/>
    <property type="evidence" value="ECO:0007669"/>
    <property type="project" value="TreeGrafter"/>
</dbReference>
<protein>
    <submittedName>
        <fullName evidence="6">Type II/IV secretion system protein</fullName>
    </submittedName>
</protein>
<dbReference type="OrthoDB" id="5790493at2"/>
<dbReference type="SUPFAM" id="SSF160246">
    <property type="entry name" value="EspE N-terminal domain-like"/>
    <property type="match status" value="1"/>
</dbReference>
<organism evidence="6 7">
    <name type="scientific">Inhella crocodyli</name>
    <dbReference type="NCBI Taxonomy" id="2499851"/>
    <lineage>
        <taxon>Bacteria</taxon>
        <taxon>Pseudomonadati</taxon>
        <taxon>Pseudomonadota</taxon>
        <taxon>Betaproteobacteria</taxon>
        <taxon>Burkholderiales</taxon>
        <taxon>Sphaerotilaceae</taxon>
        <taxon>Inhella</taxon>
    </lineage>
</organism>
<dbReference type="PROSITE" id="PS00662">
    <property type="entry name" value="T2SP_E"/>
    <property type="match status" value="1"/>
</dbReference>
<accession>A0A437LLE2</accession>
<dbReference type="CDD" id="cd01129">
    <property type="entry name" value="PulE-GspE-like"/>
    <property type="match status" value="1"/>
</dbReference>
<dbReference type="GO" id="GO:0016887">
    <property type="term" value="F:ATP hydrolysis activity"/>
    <property type="evidence" value="ECO:0007669"/>
    <property type="project" value="TreeGrafter"/>
</dbReference>
<feature type="compositionally biased region" description="Basic and acidic residues" evidence="4">
    <location>
        <begin position="1"/>
        <end position="10"/>
    </location>
</feature>
<dbReference type="Pfam" id="PF00437">
    <property type="entry name" value="T2SSE"/>
    <property type="match status" value="1"/>
</dbReference>
<dbReference type="Gene3D" id="3.30.300.160">
    <property type="entry name" value="Type II secretion system, protein E, N-terminal domain"/>
    <property type="match status" value="1"/>
</dbReference>
<comment type="caution">
    <text evidence="6">The sequence shown here is derived from an EMBL/GenBank/DDBJ whole genome shotgun (WGS) entry which is preliminary data.</text>
</comment>
<evidence type="ECO:0000256" key="1">
    <source>
        <dbReference type="ARBA" id="ARBA00006611"/>
    </source>
</evidence>
<dbReference type="InterPro" id="IPR037257">
    <property type="entry name" value="T2SS_E_N_sf"/>
</dbReference>
<name>A0A437LLE2_9BURK</name>
<dbReference type="SMART" id="SM00382">
    <property type="entry name" value="AAA"/>
    <property type="match status" value="1"/>
</dbReference>
<dbReference type="RefSeq" id="WP_127682734.1">
    <property type="nucleotide sequence ID" value="NZ_SACM01000002.1"/>
</dbReference>
<feature type="domain" description="Bacterial type II secretion system protein E" evidence="5">
    <location>
        <begin position="448"/>
        <end position="462"/>
    </location>
</feature>
<dbReference type="InterPro" id="IPR007831">
    <property type="entry name" value="T2SS_GspE_N"/>
</dbReference>
<evidence type="ECO:0000256" key="3">
    <source>
        <dbReference type="ARBA" id="ARBA00022840"/>
    </source>
</evidence>
<evidence type="ECO:0000256" key="2">
    <source>
        <dbReference type="ARBA" id="ARBA00022741"/>
    </source>
</evidence>
<proteinExistence type="inferred from homology"/>
<dbReference type="AlphaFoldDB" id="A0A437LLE2"/>
<keyword evidence="2" id="KW-0547">Nucleotide-binding</keyword>
<dbReference type="PANTHER" id="PTHR30258">
    <property type="entry name" value="TYPE II SECRETION SYSTEM PROTEIN GSPE-RELATED"/>
    <property type="match status" value="1"/>
</dbReference>
<dbReference type="Gene3D" id="3.30.450.90">
    <property type="match status" value="1"/>
</dbReference>
<reference evidence="6 7" key="1">
    <citation type="submission" date="2019-01" db="EMBL/GenBank/DDBJ databases">
        <authorList>
            <person name="Chen W.-M."/>
        </authorList>
    </citation>
    <scope>NUCLEOTIDE SEQUENCE [LARGE SCALE GENOMIC DNA]</scope>
    <source>
        <strain evidence="6 7">CCP-18</strain>
    </source>
</reference>
<dbReference type="Pfam" id="PF05157">
    <property type="entry name" value="MshEN"/>
    <property type="match status" value="1"/>
</dbReference>
<evidence type="ECO:0000313" key="7">
    <source>
        <dbReference type="Proteomes" id="UP000288587"/>
    </source>
</evidence>
<gene>
    <name evidence="6" type="ORF">EOD73_09405</name>
</gene>
<dbReference type="Gene3D" id="3.40.50.300">
    <property type="entry name" value="P-loop containing nucleotide triphosphate hydrolases"/>
    <property type="match status" value="1"/>
</dbReference>
<feature type="region of interest" description="Disordered" evidence="4">
    <location>
        <begin position="1"/>
        <end position="32"/>
    </location>
</feature>
<sequence>MDASPPEHDTVPAALDALSPARAGATPRSPVPLCGDPESLWGALQRAPERHAPHLGEALVEAGVLGRPQLYEALRYQAAQPTPMPIGEVLVQLGLLTPAQLRVLLAHWMGVPALDLGAFQPEAEALSRVNVLMATREGVLPLMVRGDTLVVAMNDPWDQRLLDMLRFSTELRVRPVLPQPGTLGPALARAYRTTPHGGASREGTRDASAPPAASSLFELTEELKRLSAESGDAVVDVVSESDNTLVRLVNRLIADAIDLRASDIHIETYEAPQPVRVRMRVDGELRRYLELPARVRYALVARLKIMADLDISEHRRPQDGKVDFARFGGQRMELRMVTVPTHGGLEDVVLRLLGGIKPLPLESIGLSPANLAALRQLMAKPHGLLLICGPTGCGKTTTLHSVMRELNQDQRKIWTAEDPVEITQAGLRQVQVNPRIGWTFAAAMRTFLRADPDIIMIGEMRDEETARIAVEASLTGHLVMSTLHTNSAPESVTRLLEIGLDPFMFSDSLLGVLAQRLVRRLCPDCSVAQPMDQRAERSLARLYLQAEPERNDDAIDELVADWRARLGQHGVLHTRQRHGCQACAGTGYRGRLGIHELAVASDPLRELIRHRASAQAMFGAARAGGMRTLRQDGVEKVLLGLTDLPEVLAATSS</sequence>